<sequence>MVNESLLAVMHNLKALSKKAEFFIPFLKLLGVAIVVIEIIDQVPHNKQSLRNLAIEIDLKCTNLDTLISNERKRLGVEDSVKVSSFKLPENLKSTISAFDDYVAPLVVKRTLSEVKTWLLKETRASMFRQFFHMRSFSIAITDFTSRVRELQITLIAALAVDGRKMAEEDRRAREQDRKAWLDNLEALKNDPQILRKLGAPQHEDAEAIPALIRAKNAKNKKLHFSAAVGVQSADNAHEEVLERALSSMHWELTERGLIGRGRFGAVTKGKLHQVVDVA</sequence>
<dbReference type="Proteomes" id="UP000269721">
    <property type="component" value="Unassembled WGS sequence"/>
</dbReference>
<dbReference type="AlphaFoldDB" id="A0A4P9VY62"/>
<accession>A0A4P9VY62</accession>
<proteinExistence type="predicted"/>
<keyword evidence="2" id="KW-1185">Reference proteome</keyword>
<feature type="non-terminal residue" evidence="1">
    <location>
        <position position="279"/>
    </location>
</feature>
<organism evidence="1 2">
    <name type="scientific">Blyttiomyces helicus</name>
    <dbReference type="NCBI Taxonomy" id="388810"/>
    <lineage>
        <taxon>Eukaryota</taxon>
        <taxon>Fungi</taxon>
        <taxon>Fungi incertae sedis</taxon>
        <taxon>Chytridiomycota</taxon>
        <taxon>Chytridiomycota incertae sedis</taxon>
        <taxon>Chytridiomycetes</taxon>
        <taxon>Chytridiomycetes incertae sedis</taxon>
        <taxon>Blyttiomyces</taxon>
    </lineage>
</organism>
<name>A0A4P9VY62_9FUNG</name>
<protein>
    <submittedName>
        <fullName evidence="1">Uncharacterized protein</fullName>
    </submittedName>
</protein>
<evidence type="ECO:0000313" key="1">
    <source>
        <dbReference type="EMBL" id="RKO83238.1"/>
    </source>
</evidence>
<dbReference type="EMBL" id="ML001479">
    <property type="protein sequence ID" value="RKO83238.1"/>
    <property type="molecule type" value="Genomic_DNA"/>
</dbReference>
<reference evidence="2" key="1">
    <citation type="journal article" date="2018" name="Nat. Microbiol.">
        <title>Leveraging single-cell genomics to expand the fungal tree of life.</title>
        <authorList>
            <person name="Ahrendt S.R."/>
            <person name="Quandt C.A."/>
            <person name="Ciobanu D."/>
            <person name="Clum A."/>
            <person name="Salamov A."/>
            <person name="Andreopoulos B."/>
            <person name="Cheng J.F."/>
            <person name="Woyke T."/>
            <person name="Pelin A."/>
            <person name="Henrissat B."/>
            <person name="Reynolds N.K."/>
            <person name="Benny G.L."/>
            <person name="Smith M.E."/>
            <person name="James T.Y."/>
            <person name="Grigoriev I.V."/>
        </authorList>
    </citation>
    <scope>NUCLEOTIDE SEQUENCE [LARGE SCALE GENOMIC DNA]</scope>
</reference>
<evidence type="ECO:0000313" key="2">
    <source>
        <dbReference type="Proteomes" id="UP000269721"/>
    </source>
</evidence>
<gene>
    <name evidence="1" type="ORF">BDK51DRAFT_27512</name>
</gene>